<organism evidence="8">
    <name type="scientific">Ignisphaera aggregans</name>
    <dbReference type="NCBI Taxonomy" id="334771"/>
    <lineage>
        <taxon>Archaea</taxon>
        <taxon>Thermoproteota</taxon>
        <taxon>Thermoprotei</taxon>
        <taxon>Desulfurococcales</taxon>
        <taxon>Desulfurococcaceae</taxon>
        <taxon>Ignisphaera</taxon>
    </lineage>
</organism>
<evidence type="ECO:0000313" key="7">
    <source>
        <dbReference type="EMBL" id="HHP82427.1"/>
    </source>
</evidence>
<feature type="transmembrane region" description="Helical" evidence="5">
    <location>
        <begin position="6"/>
        <end position="23"/>
    </location>
</feature>
<gene>
    <name evidence="8" type="ORF">ENL47_01845</name>
    <name evidence="7" type="ORF">ENM84_07170</name>
</gene>
<dbReference type="GO" id="GO:0031293">
    <property type="term" value="P:membrane protein intracellular domain proteolysis"/>
    <property type="evidence" value="ECO:0007669"/>
    <property type="project" value="TreeGrafter"/>
</dbReference>
<protein>
    <submittedName>
        <fullName evidence="8">PDZ domain-containing protein</fullName>
    </submittedName>
</protein>
<dbReference type="EMBL" id="DRZI01000309">
    <property type="protein sequence ID" value="HHP82427.1"/>
    <property type="molecule type" value="Genomic_DNA"/>
</dbReference>
<keyword evidence="3 5" id="KW-1133">Transmembrane helix</keyword>
<sequence>MLSVLHIMLIFVLITIIGYILSMNKEYKILNFRVKFTLGGILLFLGKEYTPAKEKPIRKEMHVLFIVVAFLGIILFYLFFLPIIINMVKSFIEFIYGYTSQPPQPTLIPIPFLLQYKELAVYLIIAIAIGVIVHELSHAIVALREGVKIRSWGIGMLFLFPIAFVELDEEQFTKASPRSKINIATAGIFSNAVVSLTAFTLLLIISNILPSLGVISTAIVVNNVDCSICNTTLCPAQQINISNGDIIVAIDNLRIYTPNDVEKTLANKKIGDAISLKICNNNECNEKRVVLNAINMKIYSEKGLEIPCLGISMAQTMIFEKNGLFYRYPAIENLIMHLNFIFIVNFSLYVLNAIPFVISDGSIFIKALSEILTPLKLISSKKILDLFNITILIIAIVISSYVFLRFTP</sequence>
<dbReference type="EMBL" id="DRUB01000031">
    <property type="protein sequence ID" value="HHR95578.1"/>
    <property type="molecule type" value="Genomic_DNA"/>
</dbReference>
<evidence type="ECO:0000256" key="5">
    <source>
        <dbReference type="SAM" id="Phobius"/>
    </source>
</evidence>
<reference evidence="8" key="1">
    <citation type="journal article" date="2020" name="mSystems">
        <title>Genome- and Community-Level Interaction Insights into Carbon Utilization and Element Cycling Functions of Hydrothermarchaeota in Hydrothermal Sediment.</title>
        <authorList>
            <person name="Zhou Z."/>
            <person name="Liu Y."/>
            <person name="Xu W."/>
            <person name="Pan J."/>
            <person name="Luo Z.H."/>
            <person name="Li M."/>
        </authorList>
    </citation>
    <scope>NUCLEOTIDE SEQUENCE [LARGE SCALE GENOMIC DNA]</scope>
    <source>
        <strain evidence="8">SpSt-1</strain>
        <strain evidence="7">SpSt-1121</strain>
    </source>
</reference>
<evidence type="ECO:0000259" key="6">
    <source>
        <dbReference type="Pfam" id="PF02163"/>
    </source>
</evidence>
<dbReference type="GO" id="GO:0016020">
    <property type="term" value="C:membrane"/>
    <property type="evidence" value="ECO:0007669"/>
    <property type="project" value="InterPro"/>
</dbReference>
<feature type="transmembrane region" description="Helical" evidence="5">
    <location>
        <begin position="187"/>
        <end position="209"/>
    </location>
</feature>
<evidence type="ECO:0000256" key="2">
    <source>
        <dbReference type="ARBA" id="ARBA00022692"/>
    </source>
</evidence>
<dbReference type="AlphaFoldDB" id="A0A7C5YYD5"/>
<dbReference type="GO" id="GO:0005737">
    <property type="term" value="C:cytoplasm"/>
    <property type="evidence" value="ECO:0007669"/>
    <property type="project" value="TreeGrafter"/>
</dbReference>
<feature type="domain" description="Peptidase M50" evidence="6">
    <location>
        <begin position="122"/>
        <end position="376"/>
    </location>
</feature>
<dbReference type="SUPFAM" id="SSF50156">
    <property type="entry name" value="PDZ domain-like"/>
    <property type="match status" value="1"/>
</dbReference>
<feature type="transmembrane region" description="Helical" evidence="5">
    <location>
        <begin position="386"/>
        <end position="404"/>
    </location>
</feature>
<dbReference type="Pfam" id="PF02163">
    <property type="entry name" value="Peptidase_M50"/>
    <property type="match status" value="1"/>
</dbReference>
<dbReference type="Gene3D" id="2.30.42.10">
    <property type="match status" value="1"/>
</dbReference>
<dbReference type="PANTHER" id="PTHR13325:SF3">
    <property type="entry name" value="MEMBRANE-BOUND TRANSCRIPTION FACTOR SITE-2 PROTEASE"/>
    <property type="match status" value="1"/>
</dbReference>
<keyword evidence="2 5" id="KW-0812">Transmembrane</keyword>
<dbReference type="InterPro" id="IPR036034">
    <property type="entry name" value="PDZ_sf"/>
</dbReference>
<evidence type="ECO:0000313" key="8">
    <source>
        <dbReference type="EMBL" id="HHR95578.1"/>
    </source>
</evidence>
<proteinExistence type="predicted"/>
<feature type="transmembrane region" description="Helical" evidence="5">
    <location>
        <begin position="63"/>
        <end position="85"/>
    </location>
</feature>
<evidence type="ECO:0000256" key="4">
    <source>
        <dbReference type="ARBA" id="ARBA00023136"/>
    </source>
</evidence>
<dbReference type="InterPro" id="IPR008915">
    <property type="entry name" value="Peptidase_M50"/>
</dbReference>
<feature type="transmembrane region" description="Helical" evidence="5">
    <location>
        <begin position="149"/>
        <end position="167"/>
    </location>
</feature>
<accession>A0A7C5YYD5</accession>
<feature type="transmembrane region" description="Helical" evidence="5">
    <location>
        <begin position="334"/>
        <end position="358"/>
    </location>
</feature>
<dbReference type="GO" id="GO:0012505">
    <property type="term" value="C:endomembrane system"/>
    <property type="evidence" value="ECO:0007669"/>
    <property type="project" value="UniProtKB-SubCell"/>
</dbReference>
<feature type="transmembrane region" description="Helical" evidence="5">
    <location>
        <begin position="119"/>
        <end position="137"/>
    </location>
</feature>
<evidence type="ECO:0000256" key="1">
    <source>
        <dbReference type="ARBA" id="ARBA00004127"/>
    </source>
</evidence>
<dbReference type="PANTHER" id="PTHR13325">
    <property type="entry name" value="PROTEASE M50 MEMBRANE-BOUND TRANSCRIPTION FACTOR SITE 2 PROTEASE"/>
    <property type="match status" value="1"/>
</dbReference>
<dbReference type="InterPro" id="IPR001193">
    <property type="entry name" value="MBTPS2"/>
</dbReference>
<keyword evidence="4 5" id="KW-0472">Membrane</keyword>
<dbReference type="GO" id="GO:0004222">
    <property type="term" value="F:metalloendopeptidase activity"/>
    <property type="evidence" value="ECO:0007669"/>
    <property type="project" value="InterPro"/>
</dbReference>
<comment type="caution">
    <text evidence="8">The sequence shown here is derived from an EMBL/GenBank/DDBJ whole genome shotgun (WGS) entry which is preliminary data.</text>
</comment>
<evidence type="ECO:0000256" key="3">
    <source>
        <dbReference type="ARBA" id="ARBA00022989"/>
    </source>
</evidence>
<comment type="subcellular location">
    <subcellularLocation>
        <location evidence="1">Endomembrane system</location>
        <topology evidence="1">Multi-pass membrane protein</topology>
    </subcellularLocation>
</comment>
<dbReference type="PRINTS" id="PR01000">
    <property type="entry name" value="SREBPS2PTASE"/>
</dbReference>
<name>A0A7C5YYD5_9CREN</name>